<accession>A0A1I5P9X4</accession>
<evidence type="ECO:0000313" key="1">
    <source>
        <dbReference type="EMBL" id="SFP30909.1"/>
    </source>
</evidence>
<dbReference type="EMBL" id="FOWW01000002">
    <property type="protein sequence ID" value="SFP30909.1"/>
    <property type="molecule type" value="Genomic_DNA"/>
</dbReference>
<dbReference type="Pfam" id="PF12840">
    <property type="entry name" value="HTH_20"/>
    <property type="match status" value="1"/>
</dbReference>
<name>A0A1I5P9X4_9PSEU</name>
<dbReference type="RefSeq" id="WP_092528920.1">
    <property type="nucleotide sequence ID" value="NZ_FOWW01000002.1"/>
</dbReference>
<dbReference type="InterPro" id="IPR011991">
    <property type="entry name" value="ArsR-like_HTH"/>
</dbReference>
<dbReference type="Gene3D" id="1.10.10.10">
    <property type="entry name" value="Winged helix-like DNA-binding domain superfamily/Winged helix DNA-binding domain"/>
    <property type="match status" value="1"/>
</dbReference>
<dbReference type="AlphaFoldDB" id="A0A1I5P9X4"/>
<dbReference type="Proteomes" id="UP000198727">
    <property type="component" value="Unassembled WGS sequence"/>
</dbReference>
<dbReference type="InterPro" id="IPR036388">
    <property type="entry name" value="WH-like_DNA-bd_sf"/>
</dbReference>
<dbReference type="SUPFAM" id="SSF46785">
    <property type="entry name" value="Winged helix' DNA-binding domain"/>
    <property type="match status" value="1"/>
</dbReference>
<dbReference type="InterPro" id="IPR036390">
    <property type="entry name" value="WH_DNA-bd_sf"/>
</dbReference>
<organism evidence="1 2">
    <name type="scientific">Amycolatopsis arida</name>
    <dbReference type="NCBI Taxonomy" id="587909"/>
    <lineage>
        <taxon>Bacteria</taxon>
        <taxon>Bacillati</taxon>
        <taxon>Actinomycetota</taxon>
        <taxon>Actinomycetes</taxon>
        <taxon>Pseudonocardiales</taxon>
        <taxon>Pseudonocardiaceae</taxon>
        <taxon>Amycolatopsis</taxon>
    </lineage>
</organism>
<keyword evidence="2" id="KW-1185">Reference proteome</keyword>
<dbReference type="CDD" id="cd00090">
    <property type="entry name" value="HTH_ARSR"/>
    <property type="match status" value="1"/>
</dbReference>
<reference evidence="2" key="1">
    <citation type="submission" date="2016-10" db="EMBL/GenBank/DDBJ databases">
        <authorList>
            <person name="Varghese N."/>
            <person name="Submissions S."/>
        </authorList>
    </citation>
    <scope>NUCLEOTIDE SEQUENCE [LARGE SCALE GENOMIC DNA]</scope>
    <source>
        <strain evidence="2">CGMCC 4.5579</strain>
    </source>
</reference>
<gene>
    <name evidence="1" type="ORF">SAMN05421810_102211</name>
</gene>
<evidence type="ECO:0000313" key="2">
    <source>
        <dbReference type="Proteomes" id="UP000198727"/>
    </source>
</evidence>
<sequence length="189" mass="20872">MRDLLCLDRIEQAETLFKPQRVRVLRQLAEPRSCREVGERLEQSPQRVYYHVKRMLGAGLVAQVGERRVRGVNEGVYQASARSYWLSPKVVGAIGGERVAGEMGVGTVLDLVEDIPAELAALGQDGRELPALGLAREVRVPRSRRQAFLDELRASVQQLLARYGDPDGDLVKLVLACYPGSGEEPAAPR</sequence>
<protein>
    <submittedName>
        <fullName evidence="1">Helix-turn-helix domain-containing protein</fullName>
    </submittedName>
</protein>
<proteinExistence type="predicted"/>
<dbReference type="OrthoDB" id="9788770at2"/>
<dbReference type="STRING" id="587909.SAMN05421810_102211"/>